<dbReference type="OrthoDB" id="10251089at2759"/>
<dbReference type="InterPro" id="IPR001876">
    <property type="entry name" value="Znf_RanBP2"/>
</dbReference>
<dbReference type="Pfam" id="PF05020">
    <property type="entry name" value="zf-NPL4"/>
    <property type="match status" value="1"/>
</dbReference>
<proteinExistence type="inferred from homology"/>
<evidence type="ECO:0000256" key="4">
    <source>
        <dbReference type="ARBA" id="ARBA00022833"/>
    </source>
</evidence>
<dbReference type="InterPro" id="IPR036443">
    <property type="entry name" value="Znf_RanBP2_sf"/>
</dbReference>
<comment type="caution">
    <text evidence="5">The sequence shown here is derived from an EMBL/GenBank/DDBJ whole genome shotgun (WGS) entry which is preliminary data.</text>
</comment>
<keyword evidence="2" id="KW-0479">Metal-binding</keyword>
<dbReference type="InterPro" id="IPR029071">
    <property type="entry name" value="Ubiquitin-like_domsf"/>
</dbReference>
<comment type="similarity">
    <text evidence="1">Belongs to the NPL4 family.</text>
</comment>
<dbReference type="InterPro" id="IPR007716">
    <property type="entry name" value="NPL4_Zn-bd_put"/>
</dbReference>
<dbReference type="AlphaFoldDB" id="A0A131ZY13"/>
<reference evidence="5 6" key="1">
    <citation type="journal article" date="2015" name="Parasit. Vectors">
        <title>Draft genome of the scabies mite.</title>
        <authorList>
            <person name="Rider S.D.Jr."/>
            <person name="Morgan M.S."/>
            <person name="Arlian L.G."/>
        </authorList>
    </citation>
    <scope>NUCLEOTIDE SEQUENCE [LARGE SCALE GENOMIC DNA]</scope>
    <source>
        <strain evidence="5">Arlian Lab</strain>
    </source>
</reference>
<keyword evidence="3" id="KW-0863">Zinc-finger</keyword>
<dbReference type="Gene3D" id="4.10.1060.10">
    <property type="entry name" value="Zinc finger, RanBP2-type"/>
    <property type="match status" value="1"/>
</dbReference>
<protein>
    <submittedName>
        <fullName evidence="5">Nuclear localization 4 protein-like protein</fullName>
    </submittedName>
</protein>
<dbReference type="GO" id="GO:0006511">
    <property type="term" value="P:ubiquitin-dependent protein catabolic process"/>
    <property type="evidence" value="ECO:0007669"/>
    <property type="project" value="InterPro"/>
</dbReference>
<evidence type="ECO:0000313" key="6">
    <source>
        <dbReference type="Proteomes" id="UP000616769"/>
    </source>
</evidence>
<dbReference type="Proteomes" id="UP000616769">
    <property type="component" value="Unassembled WGS sequence"/>
</dbReference>
<dbReference type="PANTHER" id="PTHR12710">
    <property type="entry name" value="NUCLEAR PROTEIN LOCALIZATION 4"/>
    <property type="match status" value="1"/>
</dbReference>
<gene>
    <name evidence="5" type="ORF">QR98_0020170</name>
</gene>
<dbReference type="SMART" id="SM00547">
    <property type="entry name" value="ZnF_RBZ"/>
    <property type="match status" value="1"/>
</dbReference>
<evidence type="ECO:0000256" key="3">
    <source>
        <dbReference type="ARBA" id="ARBA00022771"/>
    </source>
</evidence>
<evidence type="ECO:0000256" key="2">
    <source>
        <dbReference type="ARBA" id="ARBA00022723"/>
    </source>
</evidence>
<dbReference type="Pfam" id="PF05021">
    <property type="entry name" value="NPL4"/>
    <property type="match status" value="1"/>
</dbReference>
<dbReference type="PANTHER" id="PTHR12710:SF0">
    <property type="entry name" value="NUCLEAR PROTEIN LOCALIZATION PROTEIN 4 HOMOLOG"/>
    <property type="match status" value="1"/>
</dbReference>
<dbReference type="PIRSF" id="PIRSF010052">
    <property type="entry name" value="Polyub_prc_Npl4"/>
    <property type="match status" value="1"/>
</dbReference>
<dbReference type="PROSITE" id="PS01358">
    <property type="entry name" value="ZF_RANBP2_1"/>
    <property type="match status" value="1"/>
</dbReference>
<dbReference type="EMBL" id="JXLN01005493">
    <property type="protein sequence ID" value="KPM03584.1"/>
    <property type="molecule type" value="Genomic_DNA"/>
</dbReference>
<dbReference type="InterPro" id="IPR024682">
    <property type="entry name" value="Npl4_Ub-like_dom"/>
</dbReference>
<dbReference type="PROSITE" id="PS50199">
    <property type="entry name" value="ZF_RANBP2_2"/>
    <property type="match status" value="1"/>
</dbReference>
<dbReference type="InterPro" id="IPR007717">
    <property type="entry name" value="NPL4_C"/>
</dbReference>
<keyword evidence="4" id="KW-0862">Zinc</keyword>
<dbReference type="Pfam" id="PF11543">
    <property type="entry name" value="UN_NPL4"/>
    <property type="match status" value="1"/>
</dbReference>
<evidence type="ECO:0000313" key="5">
    <source>
        <dbReference type="EMBL" id="KPM03584.1"/>
    </source>
</evidence>
<evidence type="ECO:0000256" key="1">
    <source>
        <dbReference type="ARBA" id="ARBA00011025"/>
    </source>
</evidence>
<dbReference type="GO" id="GO:0031625">
    <property type="term" value="F:ubiquitin protein ligase binding"/>
    <property type="evidence" value="ECO:0007669"/>
    <property type="project" value="TreeGrafter"/>
</dbReference>
<name>A0A131ZY13_SARSC</name>
<dbReference type="GO" id="GO:0005634">
    <property type="term" value="C:nucleus"/>
    <property type="evidence" value="ECO:0007669"/>
    <property type="project" value="TreeGrafter"/>
</dbReference>
<dbReference type="InterPro" id="IPR037518">
    <property type="entry name" value="MPN"/>
</dbReference>
<dbReference type="VEuPathDB" id="VectorBase:SSCA006000"/>
<accession>A0A131ZY13</accession>
<dbReference type="SUPFAM" id="SSF54236">
    <property type="entry name" value="Ubiquitin-like"/>
    <property type="match status" value="1"/>
</dbReference>
<dbReference type="GO" id="GO:0008270">
    <property type="term" value="F:zinc ion binding"/>
    <property type="evidence" value="ECO:0007669"/>
    <property type="project" value="UniProtKB-KW"/>
</dbReference>
<dbReference type="GO" id="GO:0043130">
    <property type="term" value="F:ubiquitin binding"/>
    <property type="evidence" value="ECO:0007669"/>
    <property type="project" value="TreeGrafter"/>
</dbReference>
<dbReference type="SUPFAM" id="SSF90209">
    <property type="entry name" value="Ran binding protein zinc finger-like"/>
    <property type="match status" value="1"/>
</dbReference>
<organism evidence="5 6">
    <name type="scientific">Sarcoptes scabiei</name>
    <name type="common">Itch mite</name>
    <name type="synonym">Acarus scabiei</name>
    <dbReference type="NCBI Taxonomy" id="52283"/>
    <lineage>
        <taxon>Eukaryota</taxon>
        <taxon>Metazoa</taxon>
        <taxon>Ecdysozoa</taxon>
        <taxon>Arthropoda</taxon>
        <taxon>Chelicerata</taxon>
        <taxon>Arachnida</taxon>
        <taxon>Acari</taxon>
        <taxon>Acariformes</taxon>
        <taxon>Sarcoptiformes</taxon>
        <taxon>Astigmata</taxon>
        <taxon>Psoroptidia</taxon>
        <taxon>Sarcoptoidea</taxon>
        <taxon>Sarcoptidae</taxon>
        <taxon>Sarcoptinae</taxon>
        <taxon>Sarcoptes</taxon>
    </lineage>
</organism>
<dbReference type="InterPro" id="IPR016563">
    <property type="entry name" value="Npl4"/>
</dbReference>
<dbReference type="CDD" id="cd08061">
    <property type="entry name" value="MPN_NPL4"/>
    <property type="match status" value="1"/>
</dbReference>
<dbReference type="PROSITE" id="PS50249">
    <property type="entry name" value="MPN"/>
    <property type="match status" value="1"/>
</dbReference>
<sequence>MIHSSDSGSKKLKIIRVQSPNGSKRIECDHFDTTYDLYLKIQKTYDLEDIFGFKIFQDKAMTQLILMQERKSLDDFNLKHGDLVYLNVSNPENMAEGCDEFEKLRQIFRFGENETDEVDLILAKSDGLVRRKCSNLCHHGPSAQCVHCAPLEPYDENYMKEQKIKYMSFHAYLKKLHRGLDKGKFISLKNESCKIKPGCKSHAAWPKGICTKCQPSAITLNQQTYRHVDNITFENTQIVDNFLNYWRITGNQRIGFLYGYYEQHKDLPLGIRAVVVSIYEPPQESTRDSIKLHFDQLKFDDVDLVASELGYKRIGWIFTDLLPEENGKVKHTRNVNTYFLSSQECIMAGFFQNCHPNLCKLAKSGCFGSKFVTVCITGDNNNQIHIEAYQVSNQCMALVRDDCLLPTFKPELASVRSSNKDRYVPDVIKIARPLPIEYLLIDVPVSAPIEQSYLFNSISTAKGFPIENRLIEGHLQDFNALLQYMKQFSKDQFLEAMMDFHLLIYLLSMETVSLHDSIRELLPILKAKDKQKALKWSQKENWSTVEELIRAHSDDFHTNDHQQSTSQMISTSSSSTNKWSCNYCTFENEARDSTCEMCTLPKS</sequence>
<dbReference type="Gene3D" id="3.10.20.90">
    <property type="entry name" value="Phosphatidylinositol 3-kinase Catalytic Subunit, Chain A, domain 1"/>
    <property type="match status" value="1"/>
</dbReference>